<accession>A0A915HRJ6</accession>
<evidence type="ECO:0000313" key="1">
    <source>
        <dbReference type="Proteomes" id="UP000887565"/>
    </source>
</evidence>
<dbReference type="AlphaFoldDB" id="A0A915HRJ6"/>
<evidence type="ECO:0000313" key="2">
    <source>
        <dbReference type="WBParaSite" id="nRc.2.0.1.t04548-RA"/>
    </source>
</evidence>
<name>A0A915HRJ6_ROMCU</name>
<dbReference type="WBParaSite" id="nRc.2.0.1.t04548-RA">
    <property type="protein sequence ID" value="nRc.2.0.1.t04548-RA"/>
    <property type="gene ID" value="nRc.2.0.1.g04548"/>
</dbReference>
<reference evidence="2" key="1">
    <citation type="submission" date="2022-11" db="UniProtKB">
        <authorList>
            <consortium name="WormBaseParasite"/>
        </authorList>
    </citation>
    <scope>IDENTIFICATION</scope>
</reference>
<dbReference type="Proteomes" id="UP000887565">
    <property type="component" value="Unplaced"/>
</dbReference>
<proteinExistence type="predicted"/>
<protein>
    <submittedName>
        <fullName evidence="2">Uncharacterized protein</fullName>
    </submittedName>
</protein>
<keyword evidence="1" id="KW-1185">Reference proteome</keyword>
<sequence length="62" mass="7175">MDAITLHKELSRVEVVFNRKESNGRGHSTQKTIPGSTLFFGTWYTKEQGLKKQLNKKGRRKI</sequence>
<organism evidence="1 2">
    <name type="scientific">Romanomermis culicivorax</name>
    <name type="common">Nematode worm</name>
    <dbReference type="NCBI Taxonomy" id="13658"/>
    <lineage>
        <taxon>Eukaryota</taxon>
        <taxon>Metazoa</taxon>
        <taxon>Ecdysozoa</taxon>
        <taxon>Nematoda</taxon>
        <taxon>Enoplea</taxon>
        <taxon>Dorylaimia</taxon>
        <taxon>Mermithida</taxon>
        <taxon>Mermithoidea</taxon>
        <taxon>Mermithidae</taxon>
        <taxon>Romanomermis</taxon>
    </lineage>
</organism>